<organism evidence="9 10">
    <name type="scientific">Fusarium sarcochroum</name>
    <dbReference type="NCBI Taxonomy" id="1208366"/>
    <lineage>
        <taxon>Eukaryota</taxon>
        <taxon>Fungi</taxon>
        <taxon>Dikarya</taxon>
        <taxon>Ascomycota</taxon>
        <taxon>Pezizomycotina</taxon>
        <taxon>Sordariomycetes</taxon>
        <taxon>Hypocreomycetidae</taxon>
        <taxon>Hypocreales</taxon>
        <taxon>Nectriaceae</taxon>
        <taxon>Fusarium</taxon>
        <taxon>Fusarium lateritium species complex</taxon>
    </lineage>
</organism>
<dbReference type="GO" id="GO:0044550">
    <property type="term" value="P:secondary metabolite biosynthetic process"/>
    <property type="evidence" value="ECO:0007669"/>
    <property type="project" value="TreeGrafter"/>
</dbReference>
<dbReference type="Pfam" id="PF00668">
    <property type="entry name" value="Condensation"/>
    <property type="match status" value="1"/>
</dbReference>
<dbReference type="Gene3D" id="3.30.470.20">
    <property type="entry name" value="ATP-grasp fold, B domain"/>
    <property type="match status" value="1"/>
</dbReference>
<keyword evidence="6" id="KW-0472">Membrane</keyword>
<dbReference type="InterPro" id="IPR011761">
    <property type="entry name" value="ATP-grasp"/>
</dbReference>
<feature type="region of interest" description="Disordered" evidence="5">
    <location>
        <begin position="1222"/>
        <end position="1241"/>
    </location>
</feature>
<keyword evidence="3" id="KW-0436">Ligase</keyword>
<keyword evidence="4" id="KW-0067">ATP-binding</keyword>
<dbReference type="Gene3D" id="3.30.300.30">
    <property type="match status" value="1"/>
</dbReference>
<dbReference type="SUPFAM" id="SSF56059">
    <property type="entry name" value="Glutathione synthetase ATP-binding domain-like"/>
    <property type="match status" value="1"/>
</dbReference>
<dbReference type="Gene3D" id="3.30.559.30">
    <property type="entry name" value="Nonribosomal peptide synthetase, condensation domain"/>
    <property type="match status" value="1"/>
</dbReference>
<dbReference type="GO" id="GO:0031177">
    <property type="term" value="F:phosphopantetheine binding"/>
    <property type="evidence" value="ECO:0007669"/>
    <property type="project" value="TreeGrafter"/>
</dbReference>
<dbReference type="InterPro" id="IPR007272">
    <property type="entry name" value="Sulf_transp_TsuA/YedE"/>
</dbReference>
<dbReference type="PANTHER" id="PTHR45527">
    <property type="entry name" value="NONRIBOSOMAL PEPTIDE SYNTHETASE"/>
    <property type="match status" value="1"/>
</dbReference>
<accession>A0A8H4TIZ4</accession>
<dbReference type="InterPro" id="IPR009081">
    <property type="entry name" value="PP-bd_ACP"/>
</dbReference>
<keyword evidence="4" id="KW-0547">Nucleotide-binding</keyword>
<keyword evidence="1" id="KW-0596">Phosphopantetheine</keyword>
<dbReference type="Gene3D" id="1.10.1200.10">
    <property type="entry name" value="ACP-like"/>
    <property type="match status" value="1"/>
</dbReference>
<dbReference type="InterPro" id="IPR023213">
    <property type="entry name" value="CAT-like_dom_sf"/>
</dbReference>
<evidence type="ECO:0000313" key="9">
    <source>
        <dbReference type="EMBL" id="KAF4958903.1"/>
    </source>
</evidence>
<reference evidence="9" key="1">
    <citation type="journal article" date="2020" name="BMC Genomics">
        <title>Correction to: Identification and distribution of gene clusters required for synthesis of sphingolipid metabolism inhibitors in diverse species of the filamentous fungus Fusarium.</title>
        <authorList>
            <person name="Kim H.S."/>
            <person name="Lohmar J.M."/>
            <person name="Busman M."/>
            <person name="Brown D.W."/>
            <person name="Naumann T.A."/>
            <person name="Divon H.H."/>
            <person name="Lysoe E."/>
            <person name="Uhlig S."/>
            <person name="Proctor R.H."/>
        </authorList>
    </citation>
    <scope>NUCLEOTIDE SEQUENCE</scope>
    <source>
        <strain evidence="9">NRRL 20472</strain>
    </source>
</reference>
<protein>
    <submittedName>
        <fullName evidence="9">Uncharacterized protein</fullName>
    </submittedName>
</protein>
<dbReference type="Pfam" id="PF13535">
    <property type="entry name" value="ATP-grasp_4"/>
    <property type="match status" value="1"/>
</dbReference>
<feature type="transmembrane region" description="Helical" evidence="6">
    <location>
        <begin position="1882"/>
        <end position="1903"/>
    </location>
</feature>
<feature type="transmembrane region" description="Helical" evidence="6">
    <location>
        <begin position="1857"/>
        <end position="1876"/>
    </location>
</feature>
<dbReference type="Pfam" id="PF00550">
    <property type="entry name" value="PP-binding"/>
    <property type="match status" value="1"/>
</dbReference>
<evidence type="ECO:0000259" key="7">
    <source>
        <dbReference type="PROSITE" id="PS50075"/>
    </source>
</evidence>
<dbReference type="Pfam" id="PF18130">
    <property type="entry name" value="ATPgrasp_N"/>
    <property type="match status" value="1"/>
</dbReference>
<dbReference type="Gene3D" id="3.30.559.10">
    <property type="entry name" value="Chloramphenicol acetyltransferase-like domain"/>
    <property type="match status" value="1"/>
</dbReference>
<dbReference type="Pfam" id="PF00501">
    <property type="entry name" value="AMP-binding"/>
    <property type="match status" value="1"/>
</dbReference>
<dbReference type="PANTHER" id="PTHR45527:SF1">
    <property type="entry name" value="FATTY ACID SYNTHASE"/>
    <property type="match status" value="1"/>
</dbReference>
<dbReference type="PROSITE" id="PS50075">
    <property type="entry name" value="CARRIER"/>
    <property type="match status" value="1"/>
</dbReference>
<evidence type="ECO:0000256" key="5">
    <source>
        <dbReference type="SAM" id="MobiDB-lite"/>
    </source>
</evidence>
<evidence type="ECO:0000256" key="1">
    <source>
        <dbReference type="ARBA" id="ARBA00022450"/>
    </source>
</evidence>
<dbReference type="InterPro" id="IPR000873">
    <property type="entry name" value="AMP-dep_synth/lig_dom"/>
</dbReference>
<dbReference type="PROSITE" id="PS50975">
    <property type="entry name" value="ATP_GRASP"/>
    <property type="match status" value="1"/>
</dbReference>
<dbReference type="InterPro" id="IPR036736">
    <property type="entry name" value="ACP-like_sf"/>
</dbReference>
<dbReference type="GO" id="GO:0016874">
    <property type="term" value="F:ligase activity"/>
    <property type="evidence" value="ECO:0007669"/>
    <property type="project" value="UniProtKB-KW"/>
</dbReference>
<keyword evidence="6" id="KW-0812">Transmembrane</keyword>
<evidence type="ECO:0000313" key="10">
    <source>
        <dbReference type="Proteomes" id="UP000622797"/>
    </source>
</evidence>
<reference evidence="9" key="2">
    <citation type="submission" date="2020-05" db="EMBL/GenBank/DDBJ databases">
        <authorList>
            <person name="Kim H.-S."/>
            <person name="Proctor R.H."/>
            <person name="Brown D.W."/>
        </authorList>
    </citation>
    <scope>NUCLEOTIDE SEQUENCE</scope>
    <source>
        <strain evidence="9">NRRL 20472</strain>
    </source>
</reference>
<comment type="caution">
    <text evidence="9">The sequence shown here is derived from an EMBL/GenBank/DDBJ whole genome shotgun (WGS) entry which is preliminary data.</text>
</comment>
<dbReference type="InterPro" id="IPR045851">
    <property type="entry name" value="AMP-bd_C_sf"/>
</dbReference>
<feature type="domain" description="Carrier" evidence="7">
    <location>
        <begin position="1149"/>
        <end position="1225"/>
    </location>
</feature>
<keyword evidence="10" id="KW-1185">Reference proteome</keyword>
<feature type="transmembrane region" description="Helical" evidence="6">
    <location>
        <begin position="1697"/>
        <end position="1719"/>
    </location>
</feature>
<dbReference type="InterPro" id="IPR041472">
    <property type="entry name" value="BL00235/CARNS1_N"/>
</dbReference>
<dbReference type="GO" id="GO:0046872">
    <property type="term" value="F:metal ion binding"/>
    <property type="evidence" value="ECO:0007669"/>
    <property type="project" value="InterPro"/>
</dbReference>
<dbReference type="InterPro" id="IPR001242">
    <property type="entry name" value="Condensation_dom"/>
</dbReference>
<evidence type="ECO:0000256" key="6">
    <source>
        <dbReference type="SAM" id="Phobius"/>
    </source>
</evidence>
<dbReference type="GO" id="GO:0005524">
    <property type="term" value="F:ATP binding"/>
    <property type="evidence" value="ECO:0007669"/>
    <property type="project" value="UniProtKB-UniRule"/>
</dbReference>
<dbReference type="SUPFAM" id="SSF52777">
    <property type="entry name" value="CoA-dependent acyltransferases"/>
    <property type="match status" value="2"/>
</dbReference>
<gene>
    <name evidence="9" type="ORF">FSARC_10901</name>
</gene>
<dbReference type="SUPFAM" id="SSF47336">
    <property type="entry name" value="ACP-like"/>
    <property type="match status" value="1"/>
</dbReference>
<dbReference type="GO" id="GO:0043041">
    <property type="term" value="P:amino acid activation for nonribosomal peptide biosynthetic process"/>
    <property type="evidence" value="ECO:0007669"/>
    <property type="project" value="TreeGrafter"/>
</dbReference>
<evidence type="ECO:0000256" key="3">
    <source>
        <dbReference type="ARBA" id="ARBA00022598"/>
    </source>
</evidence>
<dbReference type="Gene3D" id="3.40.50.20">
    <property type="match status" value="1"/>
</dbReference>
<sequence>MVVLVSERSMGSIPTKDLDLVQETFLLRDTKGTCLTLSCRWRISTQKSTANYFRTADVFFREVPITEWFEQDAIGGCIADITGTLLEPLIRRTCYPNGTAIPATEVRAARLILSPRNGYICRGDILNVRMRHSEFIEAIVPFHTWNQKISALATDDRHLPSSLFALLPSSPGALVIKRCLARTYHTSLMLLQQDLERRLTFNWLVSSKPISRRVAVVGGRPMYDEAQGMYGSRGFFEAAQALGMSLIVFDEPNHWLKMEKYSYLRQEFIPMDMSDLVELPQRMAQALRDEHVDGIVTFTDSFVIATAEAAELLGLPTEPLRSMQMAHYKHEMRNLTNKTNIQAMHLTSVNQLDHVKMEHTFQSLKYPLIVKPSRGQFSRGVKKVRDDATMRRAVLELEQQGLTEQGVLIETYVDGPELDANFVLWDGQVLFLEVTDNLPCPGDTSAATSEENFVETVQISNSGLPASELNIIRNSLHDNLLQLGFRSGVFHVEARMQNSSMQYQDQRADGIVDLSPVVSHDKESHGQDTDVFLIEVNARSPGTAGTWATLYTYGVDMGALQLLHAVGDGERFAALSQSFSSLGANDVGGGGGAQYWNAHCMIPVHRDDVYVPHGLIDLVLEEIPHIAAHVSRAELTSAMDTASSDDSRPLDTTIIDLFDKWAARDPDRAAVEWQDERLTYAELRNASLHVSQSLLSAGVQPRDRVPVLTQMSLEMLPAVIGVLRVGACYIPMDVVAWSRGRIESALSELSASVAVVTSSCPGLELSKFVENVVDFQSSWLHSPVSHDLDSLLMQLGHIRQGFRFNDLAWIVFTSGTTGKPKGVMVYHKAICSVAMVRLNDDLDVVTAEKGLRGLLAYSIAFDGCAGVVWLNLTKGGTLVMASPSNFPQVSTTCEVLSMTPSMLAVMDPCGDYDSVRYIYLGGEAPVMDVVSRWITPTRKVLTTYGPSETTVTISFGELKHGEEPPFGELIPGVEVVLVDEHLQECSYGEVMITGPGLAAGYFNNPELTAKKFIKWNGRRFYRTGDLARRSQDGQLVWAGRADSMIKNRGFLVNLDTEVEPALASFDAVRVAVAFTWRERLVGCVQPATVNIDELRQLMKERYDPFIIPDIILALDSFPLRPNGKTDRGALKKQLDESQDETQQLIDSEQKPTSAYDILRTAFAQILRIPIQQLDDKSAFTKKGGNSLTALKLASLLNKMGFSVSVVDILKLDTIEQLQRVLQRATPSQERNDSREPETGFRDIPVTPVQRLFLNRSLEYPRFCALIGITRYVGGVSNTPTASEIRDACVKVWSAHSIFQMRFDLENFTLSDLGRLNLDWQDVVVEHDRFESACAAAEERAWLALDKLKPSDSEVPYCCMTCVSVPDRKALALISRTHHVLVDVFSSAILSADVERALAGEEILPKPRFQDFARFMQKYTQENLGRATDTFNRMIQPLGNDAILQLPRPSTPPTEQAFDLVRFNSPTTVTKSHLSTAVHNLGITNSTMAYAAWALFLSKVTGWNQLGFSISLSGRTIPWPGVDSVVGPLLSRVPFSAPVPSSGRVHEWLAQVHKATLDTLEFDGLSHALPDSIMADPRLNATIVLCFLDVPQTSSNWTYSDKQRHNYLLNWSIFQDGSDVTTVFEVNSSNVDLAWAKRMSGIPGKLLSELVNSTAETLIESILVTSSADQRSENRHLNQRIIKYTPKTPAISVHRGDFWMAALFSGAVYGASTVAAGVYLPSTIINQFKFQDWHMLQTSLGAVASSAIIYKVAERLGYVNLKPRSSSPIGLFGQYDGNVLGGFLLGAGMALSGSCPGTLFAQVGAGLQTGFYTLGGAIVGGIAYTGYVAQAAKAQREKANVKPETVTLDENLGISKDATIALFESVCLSAIAASVVYTTGSDWTVFSAGGGLFIGFSQLFSILIRRSMLGISGSYEEVGNHFWWLTRGSTWPSSRQNTLFATGMASGAWAITKIFPSFLHDSVVEAQPWLATLGGFLMIVGSRLAGGCPSGHGVSGLSLMSTSSLVTMSTAFAAGSLIAPLVH</sequence>
<dbReference type="InterPro" id="IPR042099">
    <property type="entry name" value="ANL_N_sf"/>
</dbReference>
<name>A0A8H4TIZ4_9HYPO</name>
<dbReference type="PROSITE" id="PS00455">
    <property type="entry name" value="AMP_BINDING"/>
    <property type="match status" value="1"/>
</dbReference>
<keyword evidence="2" id="KW-0597">Phosphoprotein</keyword>
<keyword evidence="6" id="KW-1133">Transmembrane helix</keyword>
<dbReference type="GO" id="GO:0005737">
    <property type="term" value="C:cytoplasm"/>
    <property type="evidence" value="ECO:0007669"/>
    <property type="project" value="TreeGrafter"/>
</dbReference>
<feature type="compositionally biased region" description="Basic and acidic residues" evidence="5">
    <location>
        <begin position="1229"/>
        <end position="1240"/>
    </location>
</feature>
<dbReference type="Gene3D" id="3.40.50.12780">
    <property type="entry name" value="N-terminal domain of ligase-like"/>
    <property type="match status" value="1"/>
</dbReference>
<dbReference type="Pfam" id="PF04143">
    <property type="entry name" value="Sulf_transp"/>
    <property type="match status" value="1"/>
</dbReference>
<dbReference type="Proteomes" id="UP000622797">
    <property type="component" value="Unassembled WGS sequence"/>
</dbReference>
<dbReference type="EMBL" id="JABEXW010000677">
    <property type="protein sequence ID" value="KAF4958903.1"/>
    <property type="molecule type" value="Genomic_DNA"/>
</dbReference>
<evidence type="ECO:0000256" key="4">
    <source>
        <dbReference type="PROSITE-ProRule" id="PRU00409"/>
    </source>
</evidence>
<evidence type="ECO:0000256" key="2">
    <source>
        <dbReference type="ARBA" id="ARBA00022553"/>
    </source>
</evidence>
<feature type="domain" description="ATP-grasp" evidence="8">
    <location>
        <begin position="333"/>
        <end position="566"/>
    </location>
</feature>
<evidence type="ECO:0000259" key="8">
    <source>
        <dbReference type="PROSITE" id="PS50975"/>
    </source>
</evidence>
<dbReference type="InterPro" id="IPR020845">
    <property type="entry name" value="AMP-binding_CS"/>
</dbReference>
<dbReference type="SUPFAM" id="SSF56801">
    <property type="entry name" value="Acetyl-CoA synthetase-like"/>
    <property type="match status" value="1"/>
</dbReference>
<dbReference type="OrthoDB" id="416786at2759"/>
<proteinExistence type="predicted"/>